<dbReference type="InterPro" id="IPR006722">
    <property type="entry name" value="Sedlin"/>
</dbReference>
<feature type="transmembrane region" description="Helical" evidence="19">
    <location>
        <begin position="902"/>
        <end position="923"/>
    </location>
</feature>
<evidence type="ECO:0000256" key="19">
    <source>
        <dbReference type="SAM" id="Phobius"/>
    </source>
</evidence>
<sequence>MQKPEEPALAKEAVLQESTKLPTDTPIVRGYDWNDGYDYGKLFSTYAYSGFQATNLGKAIEEVRKMIAARRVPLPEDKLDVYEEDEFIKRRSSCTIFLGYTSNMVSAGVRETIRFLVQHRLVDAIVTTAGGVEEDLIKCLAPTFLGSFELVGRELRERGINRIGNLLVPNENYCKFENWVIPLLDEMLEEQRSEQRTLWTPSKVIARLGERINDESSIYYWAAKNRIPVFSPALTDGSLGDMMYFHSFRNPGLVVDIVSDLRRLNTMAVKAVQSGMIIIGGGVIKHHICNANLMRNGADFSVFINTASEYDGSDSGARPDEAVSWGKIKKDASPVKVYAEASLVFPILVGETFVKEHFREKSENEQSSRKDLTIIGKDNAPLYIATANADKEIELQYQVHASLDVIDERCATSQKPTADGRELYLGSLISTELYKIYGYVTNTKIKFVIVIDSSNTSFRENEVRAMFRNLHNLYTDAVCNPFYTPGEPLTSKNFDRSVRTTLLPAAAYTIAGFAGSITLLRLYKLRKWGRVRSTFSLRDKTFVITGANTGLGYETTKALVRREATVIMACRNMAKAQAAIEKIRQEEQAESKDSKTRGTLIPMQLDLASFQSVRQFAGELQRTVPRFDCLVNNAGLAVREPEFTREGYEVHYGVNHLGQFLLVELLKERLLEQGTRVVVVSSRMHEIEAEIDFENLGRWVEYGSRLNRLYNNSKLMNFYYARELYKRGYNVHVLCPGLCHTDFFRHYEPKWYHYLLFSPIVWLMLRSAEQGAQNIIYAATESVTTPECNPVTGHFISNVRMRRSKFLFDEHTSIRLWDESVPSKQAANQEQSTAPPEVEDVPRGPTYQEIDDGITSRQSLVAMAWLLFYSTAMFTLPFVAFYGTRYSLSHYLQIEDFPNTCASVAAAVFVVNAIIMLYALRGYEDAQEDDRRRMSTSLLYLLVPVGVGVGLYAIRKLREWQWGWVRNNSSLRGKVYIITGANTGLGFETALALASRQATILMACRNMDRAGDAISRIRQVTQEGELIPLELDLASFESIRKFAEQVKGRYPSFDCLINNAGLAVKTPQYTIEKHEVHYGVNHLGHFLLVDLLKDNIRANGARIVVVSSKMHEKGRIDFEHLGQWMERGPRDRTNNLYNNSKLMNFYFARELYKQGYNVHVLCPGLCHTDFFRDYNPRWYHYVLFSPIALFYLRSARQGAQNIIHCATDNVNTEEKNPVTGYFVTSLKQTKSKAKFDEETSERLWKESFKAISS</sequence>
<evidence type="ECO:0000256" key="7">
    <source>
        <dbReference type="ARBA" id="ARBA00012683"/>
    </source>
</evidence>
<dbReference type="Pfam" id="PF09446">
    <property type="entry name" value="VMA21"/>
    <property type="match status" value="1"/>
</dbReference>
<dbReference type="Pfam" id="PF00106">
    <property type="entry name" value="adh_short"/>
    <property type="match status" value="2"/>
</dbReference>
<comment type="similarity">
    <text evidence="6">Belongs to the deoxyhypusine synthase family.</text>
</comment>
<dbReference type="PRINTS" id="PR00081">
    <property type="entry name" value="GDHRDH"/>
</dbReference>
<evidence type="ECO:0000256" key="5">
    <source>
        <dbReference type="ARBA" id="ARBA00006626"/>
    </source>
</evidence>
<comment type="cofactor">
    <cofactor evidence="2">
        <name>NAD(+)</name>
        <dbReference type="ChEBI" id="CHEBI:57540"/>
    </cofactor>
</comment>
<dbReference type="GO" id="GO:0070072">
    <property type="term" value="P:vacuolar proton-transporting V-type ATPase complex assembly"/>
    <property type="evidence" value="ECO:0007669"/>
    <property type="project" value="InterPro"/>
</dbReference>
<evidence type="ECO:0000256" key="11">
    <source>
        <dbReference type="ARBA" id="ARBA00022892"/>
    </source>
</evidence>
<feature type="transmembrane region" description="Helical" evidence="19">
    <location>
        <begin position="935"/>
        <end position="955"/>
    </location>
</feature>
<evidence type="ECO:0000313" key="20">
    <source>
        <dbReference type="EnsemblMetazoa" id="AALB005234-PA"/>
    </source>
</evidence>
<evidence type="ECO:0000256" key="9">
    <source>
        <dbReference type="ARBA" id="ARBA00022692"/>
    </source>
</evidence>
<keyword evidence="21" id="KW-1185">Reference proteome</keyword>
<keyword evidence="16" id="KW-0968">Cytoplasmic vesicle</keyword>
<evidence type="ECO:0000256" key="13">
    <source>
        <dbReference type="ARBA" id="ARBA00023027"/>
    </source>
</evidence>
<comment type="similarity">
    <text evidence="5">Belongs to the TRAPP small subunits family. Sedlin subfamily.</text>
</comment>
<keyword evidence="12 19" id="KW-1133">Transmembrane helix</keyword>
<evidence type="ECO:0000256" key="18">
    <source>
        <dbReference type="SAM" id="MobiDB-lite"/>
    </source>
</evidence>
<dbReference type="GO" id="GO:0048471">
    <property type="term" value="C:perinuclear region of cytoplasm"/>
    <property type="evidence" value="ECO:0007669"/>
    <property type="project" value="UniProtKB-SubCell"/>
</dbReference>
<evidence type="ECO:0000256" key="8">
    <source>
        <dbReference type="ARBA" id="ARBA00022679"/>
    </source>
</evidence>
<comment type="pathway">
    <text evidence="4">Protein modification; eIF5A hypusination.</text>
</comment>
<dbReference type="InterPro" id="IPR011012">
    <property type="entry name" value="Longin-like_dom_sf"/>
</dbReference>
<keyword evidence="8" id="KW-0808">Transferase</keyword>
<evidence type="ECO:0000256" key="17">
    <source>
        <dbReference type="ARBA" id="ARBA00024408"/>
    </source>
</evidence>
<keyword evidence="9 19" id="KW-0812">Transmembrane</keyword>
<dbReference type="SUPFAM" id="SSF51735">
    <property type="entry name" value="NAD(P)-binding Rossmann-fold domains"/>
    <property type="match status" value="2"/>
</dbReference>
<dbReference type="EnsemblMetazoa" id="AALB005234-RA">
    <property type="protein sequence ID" value="AALB005234-PA"/>
    <property type="gene ID" value="AALB005234"/>
</dbReference>
<reference evidence="20" key="2">
    <citation type="submission" date="2022-08" db="UniProtKB">
        <authorList>
            <consortium name="EnsemblMetazoa"/>
        </authorList>
    </citation>
    <scope>IDENTIFICATION</scope>
    <source>
        <strain evidence="20">STECLA/ALBI9_A</strain>
    </source>
</reference>
<dbReference type="PANTHER" id="PTHR11703:SF0">
    <property type="entry name" value="DEOXYHYPUSINE SYNTHASE"/>
    <property type="match status" value="1"/>
</dbReference>
<keyword evidence="11" id="KW-0813">Transport</keyword>
<dbReference type="Proteomes" id="UP000069272">
    <property type="component" value="Chromosome 3L"/>
</dbReference>
<dbReference type="Gene3D" id="3.40.910.10">
    <property type="entry name" value="Deoxyhypusine synthase"/>
    <property type="match status" value="1"/>
</dbReference>
<keyword evidence="15" id="KW-0386">Hypusine biosynthesis</keyword>
<dbReference type="CDD" id="cd14854">
    <property type="entry name" value="TRAPPC2L"/>
    <property type="match status" value="1"/>
</dbReference>
<dbReference type="AlphaFoldDB" id="A0A182FFE2"/>
<dbReference type="InterPro" id="IPR036982">
    <property type="entry name" value="Deoxyhypusine_synthase_sf"/>
</dbReference>
<dbReference type="VEuPathDB" id="VectorBase:AALB20_027901"/>
<dbReference type="SUPFAM" id="SSF64356">
    <property type="entry name" value="SNARE-like"/>
    <property type="match status" value="1"/>
</dbReference>
<keyword evidence="11" id="KW-0931">ER-Golgi transport</keyword>
<dbReference type="SUPFAM" id="SSF52467">
    <property type="entry name" value="DHS-like NAD/FAD-binding domain"/>
    <property type="match status" value="1"/>
</dbReference>
<dbReference type="InterPro" id="IPR002773">
    <property type="entry name" value="Deoxyhypusine_synthase"/>
</dbReference>
<keyword evidence="14 19" id="KW-0472">Membrane</keyword>
<feature type="region of interest" description="Disordered" evidence="18">
    <location>
        <begin position="825"/>
        <end position="844"/>
    </location>
</feature>
<keyword evidence="13" id="KW-0520">NAD</keyword>
<dbReference type="VEuPathDB" id="VectorBase:AALB20_034457"/>
<dbReference type="PANTHER" id="PTHR11703">
    <property type="entry name" value="DEOXYHYPUSINE SYNTHASE"/>
    <property type="match status" value="1"/>
</dbReference>
<dbReference type="Pfam" id="PF04628">
    <property type="entry name" value="Sedlin_N"/>
    <property type="match status" value="1"/>
</dbReference>
<protein>
    <recommendedName>
        <fullName evidence="17">Trafficking protein particle complex subunit 2-like protein</fullName>
        <ecNumber evidence="7">2.5.1.46</ecNumber>
    </recommendedName>
</protein>
<proteinExistence type="inferred from homology"/>
<evidence type="ECO:0000256" key="6">
    <source>
        <dbReference type="ARBA" id="ARBA00009892"/>
    </source>
</evidence>
<dbReference type="FunFam" id="3.40.910.10:FF:000001">
    <property type="entry name" value="Probable deoxyhypusine synthase"/>
    <property type="match status" value="1"/>
</dbReference>
<evidence type="ECO:0000313" key="21">
    <source>
        <dbReference type="Proteomes" id="UP000069272"/>
    </source>
</evidence>
<feature type="compositionally biased region" description="Polar residues" evidence="18">
    <location>
        <begin position="825"/>
        <end position="834"/>
    </location>
</feature>
<evidence type="ECO:0000256" key="10">
    <source>
        <dbReference type="ARBA" id="ARBA00022824"/>
    </source>
</evidence>
<dbReference type="GO" id="GO:0034038">
    <property type="term" value="F:deoxyhypusine synthase activity"/>
    <property type="evidence" value="ECO:0007669"/>
    <property type="project" value="UniProtKB-EC"/>
</dbReference>
<dbReference type="EC" id="2.5.1.46" evidence="7"/>
<dbReference type="STRING" id="7167.A0A182FFE2"/>
<dbReference type="InterPro" id="IPR002347">
    <property type="entry name" value="SDR_fam"/>
</dbReference>
<accession>A0A182FFE2</accession>
<feature type="transmembrane region" description="Helical" evidence="19">
    <location>
        <begin position="502"/>
        <end position="523"/>
    </location>
</feature>
<comment type="catalytic activity">
    <reaction evidence="1">
        <text>[eIF5A protein]-L-lysine + spermidine = [eIF5A protein]-deoxyhypusine + propane-1,3-diamine</text>
        <dbReference type="Rhea" id="RHEA:33299"/>
        <dbReference type="Rhea" id="RHEA-COMP:10143"/>
        <dbReference type="Rhea" id="RHEA-COMP:10144"/>
        <dbReference type="ChEBI" id="CHEBI:29969"/>
        <dbReference type="ChEBI" id="CHEBI:57484"/>
        <dbReference type="ChEBI" id="CHEBI:57834"/>
        <dbReference type="ChEBI" id="CHEBI:82657"/>
        <dbReference type="EC" id="2.5.1.46"/>
    </reaction>
</comment>
<dbReference type="Pfam" id="PF01916">
    <property type="entry name" value="DS"/>
    <property type="match status" value="1"/>
</dbReference>
<evidence type="ECO:0000256" key="14">
    <source>
        <dbReference type="ARBA" id="ARBA00023136"/>
    </source>
</evidence>
<name>A0A182FFE2_ANOAL</name>
<dbReference type="VEuPathDB" id="VectorBase:AALB005234"/>
<evidence type="ECO:0000256" key="15">
    <source>
        <dbReference type="ARBA" id="ARBA00023256"/>
    </source>
</evidence>
<dbReference type="InterPro" id="IPR029035">
    <property type="entry name" value="DHS-like_NAD/FAD-binding_dom"/>
</dbReference>
<dbReference type="Gene3D" id="3.30.450.70">
    <property type="match status" value="1"/>
</dbReference>
<reference evidence="20 21" key="1">
    <citation type="journal article" date="2017" name="G3 (Bethesda)">
        <title>The Physical Genome Mapping of Anopheles albimanus Corrected Scaffold Misassemblies and Identified Interarm Rearrangements in Genus Anopheles.</title>
        <authorList>
            <person name="Artemov G.N."/>
            <person name="Peery A.N."/>
            <person name="Jiang X."/>
            <person name="Tu Z."/>
            <person name="Stegniy V.N."/>
            <person name="Sharakhova M.V."/>
            <person name="Sharakhov I.V."/>
        </authorList>
    </citation>
    <scope>NUCLEOTIDE SEQUENCE [LARGE SCALE GENOMIC DNA]</scope>
    <source>
        <strain evidence="20 21">ALBI9_A</strain>
    </source>
</reference>
<dbReference type="Gene3D" id="3.40.50.720">
    <property type="entry name" value="NAD(P)-binding Rossmann-like Domain"/>
    <property type="match status" value="2"/>
</dbReference>
<dbReference type="InterPro" id="IPR044760">
    <property type="entry name" value="TRAPPC2L"/>
</dbReference>
<evidence type="ECO:0000256" key="16">
    <source>
        <dbReference type="ARBA" id="ARBA00023329"/>
    </source>
</evidence>
<dbReference type="GO" id="GO:0006888">
    <property type="term" value="P:endoplasmic reticulum to Golgi vesicle-mediated transport"/>
    <property type="evidence" value="ECO:0007669"/>
    <property type="project" value="InterPro"/>
</dbReference>
<evidence type="ECO:0000256" key="2">
    <source>
        <dbReference type="ARBA" id="ARBA00001911"/>
    </source>
</evidence>
<dbReference type="InterPro" id="IPR036291">
    <property type="entry name" value="NAD(P)-bd_dom_sf"/>
</dbReference>
<feature type="transmembrane region" description="Helical" evidence="19">
    <location>
        <begin position="860"/>
        <end position="882"/>
    </location>
</feature>
<evidence type="ECO:0000256" key="4">
    <source>
        <dbReference type="ARBA" id="ARBA00005041"/>
    </source>
</evidence>
<dbReference type="GO" id="GO:0031410">
    <property type="term" value="C:cytoplasmic vesicle"/>
    <property type="evidence" value="ECO:0007669"/>
    <property type="project" value="UniProtKB-KW"/>
</dbReference>
<keyword evidence="10" id="KW-0256">Endoplasmic reticulum</keyword>
<dbReference type="NCBIfam" id="TIGR00321">
    <property type="entry name" value="dhys"/>
    <property type="match status" value="1"/>
</dbReference>
<organism evidence="20 21">
    <name type="scientific">Anopheles albimanus</name>
    <name type="common">New world malaria mosquito</name>
    <dbReference type="NCBI Taxonomy" id="7167"/>
    <lineage>
        <taxon>Eukaryota</taxon>
        <taxon>Metazoa</taxon>
        <taxon>Ecdysozoa</taxon>
        <taxon>Arthropoda</taxon>
        <taxon>Hexapoda</taxon>
        <taxon>Insecta</taxon>
        <taxon>Pterygota</taxon>
        <taxon>Neoptera</taxon>
        <taxon>Endopterygota</taxon>
        <taxon>Diptera</taxon>
        <taxon>Nematocera</taxon>
        <taxon>Culicoidea</taxon>
        <taxon>Culicidae</taxon>
        <taxon>Anophelinae</taxon>
        <taxon>Anopheles</taxon>
    </lineage>
</organism>
<dbReference type="InterPro" id="IPR019013">
    <property type="entry name" value="Vma21"/>
</dbReference>
<evidence type="ECO:0000256" key="12">
    <source>
        <dbReference type="ARBA" id="ARBA00022989"/>
    </source>
</evidence>
<evidence type="ECO:0000256" key="3">
    <source>
        <dbReference type="ARBA" id="ARBA00004556"/>
    </source>
</evidence>
<evidence type="ECO:0000256" key="1">
    <source>
        <dbReference type="ARBA" id="ARBA00000952"/>
    </source>
</evidence>
<comment type="subcellular location">
    <subcellularLocation>
        <location evidence="3">Cytoplasm</location>
        <location evidence="3">Perinuclear region</location>
    </subcellularLocation>
</comment>